<evidence type="ECO:0000256" key="1">
    <source>
        <dbReference type="SAM" id="MobiDB-lite"/>
    </source>
</evidence>
<feature type="compositionally biased region" description="Basic and acidic residues" evidence="1">
    <location>
        <begin position="1"/>
        <end position="11"/>
    </location>
</feature>
<evidence type="ECO:0000313" key="2">
    <source>
        <dbReference type="EMBL" id="ORZ14872.1"/>
    </source>
</evidence>
<dbReference type="GO" id="GO:0033617">
    <property type="term" value="P:mitochondrial respiratory chain complex IV assembly"/>
    <property type="evidence" value="ECO:0007669"/>
    <property type="project" value="InterPro"/>
</dbReference>
<reference evidence="2 3" key="1">
    <citation type="submission" date="2016-07" db="EMBL/GenBank/DDBJ databases">
        <title>Pervasive Adenine N6-methylation of Active Genes in Fungi.</title>
        <authorList>
            <consortium name="DOE Joint Genome Institute"/>
            <person name="Mondo S.J."/>
            <person name="Dannebaum R.O."/>
            <person name="Kuo R.C."/>
            <person name="Labutti K."/>
            <person name="Haridas S."/>
            <person name="Kuo A."/>
            <person name="Salamov A."/>
            <person name="Ahrendt S.R."/>
            <person name="Lipzen A."/>
            <person name="Sullivan W."/>
            <person name="Andreopoulos W.B."/>
            <person name="Clum A."/>
            <person name="Lindquist E."/>
            <person name="Daum C."/>
            <person name="Ramamoorthy G.K."/>
            <person name="Gryganskyi A."/>
            <person name="Culley D."/>
            <person name="Magnuson J.K."/>
            <person name="James T.Y."/>
            <person name="O'Malley M.A."/>
            <person name="Stajich J.E."/>
            <person name="Spatafora J.W."/>
            <person name="Visel A."/>
            <person name="Grigoriev I.V."/>
        </authorList>
    </citation>
    <scope>NUCLEOTIDE SEQUENCE [LARGE SCALE GENOMIC DNA]</scope>
    <source>
        <strain evidence="2 3">NRRL 3116</strain>
    </source>
</reference>
<feature type="compositionally biased region" description="Polar residues" evidence="1">
    <location>
        <begin position="12"/>
        <end position="26"/>
    </location>
</feature>
<feature type="compositionally biased region" description="Basic and acidic residues" evidence="1">
    <location>
        <begin position="37"/>
        <end position="54"/>
    </location>
</feature>
<accession>A0A1Y2GLS7</accession>
<organism evidence="2 3">
    <name type="scientific">Lobosporangium transversale</name>
    <dbReference type="NCBI Taxonomy" id="64571"/>
    <lineage>
        <taxon>Eukaryota</taxon>
        <taxon>Fungi</taxon>
        <taxon>Fungi incertae sedis</taxon>
        <taxon>Mucoromycota</taxon>
        <taxon>Mortierellomycotina</taxon>
        <taxon>Mortierellomycetes</taxon>
        <taxon>Mortierellales</taxon>
        <taxon>Mortierellaceae</taxon>
        <taxon>Lobosporangium</taxon>
    </lineage>
</organism>
<dbReference type="GO" id="GO:0005758">
    <property type="term" value="C:mitochondrial intermembrane space"/>
    <property type="evidence" value="ECO:0007669"/>
    <property type="project" value="InterPro"/>
</dbReference>
<dbReference type="OrthoDB" id="5586401at2759"/>
<dbReference type="GeneID" id="33566120"/>
<dbReference type="PANTHER" id="PTHR13639:SF2">
    <property type="entry name" value="CYTOCHROME C OXIDASE ASSEMBLY FACTOR 4 HOMOLOG, MITOCHONDRIAL"/>
    <property type="match status" value="1"/>
</dbReference>
<dbReference type="PROSITE" id="PS51808">
    <property type="entry name" value="CHCH"/>
    <property type="match status" value="1"/>
</dbReference>
<dbReference type="PANTHER" id="PTHR13639">
    <property type="entry name" value="CYTOCHROME C OXIDASE ASSEMBLY FACTOR 4 HOMOLOG, MITOCHONDRIAL"/>
    <property type="match status" value="1"/>
</dbReference>
<feature type="region of interest" description="Disordered" evidence="1">
    <location>
        <begin position="1"/>
        <end position="68"/>
    </location>
</feature>
<dbReference type="FunCoup" id="A0A1Y2GLS7">
    <property type="interactions" value="30"/>
</dbReference>
<keyword evidence="3" id="KW-1185">Reference proteome</keyword>
<evidence type="ECO:0008006" key="4">
    <source>
        <dbReference type="Google" id="ProtNLM"/>
    </source>
</evidence>
<dbReference type="RefSeq" id="XP_021881004.1">
    <property type="nucleotide sequence ID" value="XM_022024276.1"/>
</dbReference>
<dbReference type="Proteomes" id="UP000193648">
    <property type="component" value="Unassembled WGS sequence"/>
</dbReference>
<dbReference type="STRING" id="64571.A0A1Y2GLS7"/>
<dbReference type="InParanoid" id="A0A1Y2GLS7"/>
<name>A0A1Y2GLS7_9FUNG</name>
<dbReference type="InterPro" id="IPR039870">
    <property type="entry name" value="Coa4-like"/>
</dbReference>
<sequence length="114" mass="13303">MAASAEPDRSTTESQPFKEQQWQHQDPNWAPLPRAHTQYDRANRSGAKKEKEGDKDEGEEEDEYEKRIKRTGCSTENEALQLCYAEKHDWRACKDAMNAFRECWKRNGNVQAEV</sequence>
<protein>
    <recommendedName>
        <fullName evidence="4">CHCH domain-containing protein</fullName>
    </recommendedName>
</protein>
<comment type="caution">
    <text evidence="2">The sequence shown here is derived from an EMBL/GenBank/DDBJ whole genome shotgun (WGS) entry which is preliminary data.</text>
</comment>
<dbReference type="AlphaFoldDB" id="A0A1Y2GLS7"/>
<evidence type="ECO:0000313" key="3">
    <source>
        <dbReference type="Proteomes" id="UP000193648"/>
    </source>
</evidence>
<proteinExistence type="predicted"/>
<gene>
    <name evidence="2" type="ORF">BCR41DRAFT_354237</name>
</gene>
<dbReference type="EMBL" id="MCFF01000020">
    <property type="protein sequence ID" value="ORZ14872.1"/>
    <property type="molecule type" value="Genomic_DNA"/>
</dbReference>